<proteinExistence type="predicted"/>
<name>A0A1F7F415_UNCRA</name>
<dbReference type="EMBL" id="MFYX01000127">
    <property type="protein sequence ID" value="OGK01303.1"/>
    <property type="molecule type" value="Genomic_DNA"/>
</dbReference>
<accession>A0A1F7F415</accession>
<dbReference type="Gene3D" id="3.90.550.10">
    <property type="entry name" value="Spore Coat Polysaccharide Biosynthesis Protein SpsA, Chain A"/>
    <property type="match status" value="1"/>
</dbReference>
<protein>
    <recommendedName>
        <fullName evidence="1">Glycosyltransferase 2-like domain-containing protein</fullName>
    </recommendedName>
</protein>
<dbReference type="InterPro" id="IPR050834">
    <property type="entry name" value="Glycosyltransf_2"/>
</dbReference>
<sequence length="293" mass="33353">MSIVVPCYNQRRTIEGLLASLEQQTADKGLFEVIVCDSGSNDGSVQFVREYRGGLAIQAAIGSGRLSRAATRNMGLALLRGSTVLFLDGDMKASPGLVERHLKAQEALPAVYMGIVYPCAELQDNVFHWYRTGRGANKMREGVPLPPKYFRTNNASVPMAMLRKAGRFNEAYTEWGGEDIEMGYALQRCNASFYLVSEAMAFHDHDETIDEYVRKMGRYAQTGLKLLVENCPEFAAQGYMALFRENPVWLRLLFEPFIYWIFYALRKLPLPRSVAFRIYDYITYYHIYHGMRG</sequence>
<organism evidence="2 3">
    <name type="scientific">Candidatus Raymondbacteria bacterium RIFOXYD12_FULL_49_13</name>
    <dbReference type="NCBI Taxonomy" id="1817890"/>
    <lineage>
        <taxon>Bacteria</taxon>
        <taxon>Raymondiibacteriota</taxon>
    </lineage>
</organism>
<evidence type="ECO:0000313" key="2">
    <source>
        <dbReference type="EMBL" id="OGK01303.1"/>
    </source>
</evidence>
<feature type="domain" description="Glycosyltransferase 2-like" evidence="1">
    <location>
        <begin position="2"/>
        <end position="128"/>
    </location>
</feature>
<reference evidence="2 3" key="1">
    <citation type="journal article" date="2016" name="Nat. Commun.">
        <title>Thousands of microbial genomes shed light on interconnected biogeochemical processes in an aquifer system.</title>
        <authorList>
            <person name="Anantharaman K."/>
            <person name="Brown C.T."/>
            <person name="Hug L.A."/>
            <person name="Sharon I."/>
            <person name="Castelle C.J."/>
            <person name="Probst A.J."/>
            <person name="Thomas B.C."/>
            <person name="Singh A."/>
            <person name="Wilkins M.J."/>
            <person name="Karaoz U."/>
            <person name="Brodie E.L."/>
            <person name="Williams K.H."/>
            <person name="Hubbard S.S."/>
            <person name="Banfield J.F."/>
        </authorList>
    </citation>
    <scope>NUCLEOTIDE SEQUENCE [LARGE SCALE GENOMIC DNA]</scope>
</reference>
<evidence type="ECO:0000259" key="1">
    <source>
        <dbReference type="Pfam" id="PF00535"/>
    </source>
</evidence>
<comment type="caution">
    <text evidence="2">The sequence shown here is derived from an EMBL/GenBank/DDBJ whole genome shotgun (WGS) entry which is preliminary data.</text>
</comment>
<dbReference type="InterPro" id="IPR001173">
    <property type="entry name" value="Glyco_trans_2-like"/>
</dbReference>
<dbReference type="AlphaFoldDB" id="A0A1F7F415"/>
<dbReference type="Proteomes" id="UP000179243">
    <property type="component" value="Unassembled WGS sequence"/>
</dbReference>
<dbReference type="SUPFAM" id="SSF53448">
    <property type="entry name" value="Nucleotide-diphospho-sugar transferases"/>
    <property type="match status" value="1"/>
</dbReference>
<dbReference type="InterPro" id="IPR029044">
    <property type="entry name" value="Nucleotide-diphossugar_trans"/>
</dbReference>
<evidence type="ECO:0000313" key="3">
    <source>
        <dbReference type="Proteomes" id="UP000179243"/>
    </source>
</evidence>
<dbReference type="PANTHER" id="PTHR43685:SF3">
    <property type="entry name" value="SLR2126 PROTEIN"/>
    <property type="match status" value="1"/>
</dbReference>
<dbReference type="Pfam" id="PF00535">
    <property type="entry name" value="Glycos_transf_2"/>
    <property type="match status" value="1"/>
</dbReference>
<dbReference type="PANTHER" id="PTHR43685">
    <property type="entry name" value="GLYCOSYLTRANSFERASE"/>
    <property type="match status" value="1"/>
</dbReference>
<gene>
    <name evidence="2" type="ORF">A2519_12935</name>
</gene>